<dbReference type="Gene3D" id="3.40.50.450">
    <property type="match status" value="1"/>
</dbReference>
<dbReference type="SUPFAM" id="SSF102405">
    <property type="entry name" value="MCP/YpsA-like"/>
    <property type="match status" value="1"/>
</dbReference>
<dbReference type="EMBL" id="VUNB01000001">
    <property type="protein sequence ID" value="MST68322.1"/>
    <property type="molecule type" value="Genomic_DNA"/>
</dbReference>
<name>A0A6A8M4N4_9FIRM</name>
<dbReference type="InterPro" id="IPR003488">
    <property type="entry name" value="DprA"/>
</dbReference>
<sequence>MKKIIRITMESDEYPDSLREIQGSPRELYCIGDISLLKTPCAAIVGSRRYTIYGRQTALMIGKMLAGRGITVVSGMAKGIDSFAHQGALSKQEGKTIAVLGTAIGKPYPASNAALMEEIEEKGLVISEYPPDFPGSQYGFPARNRIISGLSKSVIVVEAGLKSGSLITAQIAGDQGKTVFAVPGNINSQFSIGTNLLIRDGAYPLVVVDDVIREMGVQSMNRGTFGEDQEGFPVEMDDDEKKLYSEIRQEQGISPDALSEKVELPISKINGILTVMEIKGAIMMCSGRIFLNH</sequence>
<dbReference type="Pfam" id="PF02481">
    <property type="entry name" value="DNA_processg_A"/>
    <property type="match status" value="1"/>
</dbReference>
<evidence type="ECO:0000313" key="3">
    <source>
        <dbReference type="EMBL" id="MST68322.1"/>
    </source>
</evidence>
<dbReference type="PANTHER" id="PTHR43022">
    <property type="entry name" value="PROTEIN SMF"/>
    <property type="match status" value="1"/>
</dbReference>
<organism evidence="3">
    <name type="scientific">Baileyella intestinalis</name>
    <dbReference type="NCBI Taxonomy" id="2606709"/>
    <lineage>
        <taxon>Bacteria</taxon>
        <taxon>Bacillati</taxon>
        <taxon>Bacillota</taxon>
        <taxon>Clostridia</taxon>
        <taxon>Peptostreptococcales</taxon>
        <taxon>Anaerovoracaceae</taxon>
        <taxon>Baileyella</taxon>
    </lineage>
</organism>
<comment type="caution">
    <text evidence="3">The sequence shown here is derived from an EMBL/GenBank/DDBJ whole genome shotgun (WGS) entry which is preliminary data.</text>
</comment>
<dbReference type="RefSeq" id="WP_154571787.1">
    <property type="nucleotide sequence ID" value="NZ_VUNB01000001.1"/>
</dbReference>
<dbReference type="NCBIfam" id="TIGR00732">
    <property type="entry name" value="dprA"/>
    <property type="match status" value="1"/>
</dbReference>
<dbReference type="AlphaFoldDB" id="A0A6A8M4N4"/>
<proteinExistence type="inferred from homology"/>
<comment type="similarity">
    <text evidence="1">Belongs to the DprA/Smf family.</text>
</comment>
<reference evidence="3" key="1">
    <citation type="submission" date="2019-09" db="EMBL/GenBank/DDBJ databases">
        <title>In-depth cultivation of the pig gut microbiome towards novel bacterial diversity and tailored functional studies.</title>
        <authorList>
            <person name="Wylensek D."/>
            <person name="Hitch T.C.A."/>
            <person name="Clavel T."/>
        </authorList>
    </citation>
    <scope>NUCLEOTIDE SEQUENCE</scope>
    <source>
        <strain evidence="3">RF-744-FAT-WT-3</strain>
    </source>
</reference>
<gene>
    <name evidence="3" type="primary">dprA</name>
    <name evidence="3" type="ORF">FYJ66_01685</name>
</gene>
<evidence type="ECO:0000256" key="1">
    <source>
        <dbReference type="ARBA" id="ARBA00006525"/>
    </source>
</evidence>
<evidence type="ECO:0000259" key="2">
    <source>
        <dbReference type="Pfam" id="PF02481"/>
    </source>
</evidence>
<protein>
    <submittedName>
        <fullName evidence="3">DNA-protecting protein DprA</fullName>
    </submittedName>
</protein>
<feature type="domain" description="Smf/DprA SLOG" evidence="2">
    <location>
        <begin position="7"/>
        <end position="215"/>
    </location>
</feature>
<dbReference type="InterPro" id="IPR057666">
    <property type="entry name" value="DrpA_SLOG"/>
</dbReference>
<accession>A0A6A8M4N4</accession>
<dbReference type="GO" id="GO:0009294">
    <property type="term" value="P:DNA-mediated transformation"/>
    <property type="evidence" value="ECO:0007669"/>
    <property type="project" value="InterPro"/>
</dbReference>
<dbReference type="PANTHER" id="PTHR43022:SF1">
    <property type="entry name" value="PROTEIN SMF"/>
    <property type="match status" value="1"/>
</dbReference>